<reference evidence="1" key="1">
    <citation type="submission" date="2010-05" db="EMBL/GenBank/DDBJ databases">
        <title>The Genome Sequence of Magnaporthe poae strain ATCC 64411.</title>
        <authorList>
            <consortium name="The Broad Institute Genome Sequencing Platform"/>
            <consortium name="Broad Institute Genome Sequencing Center for Infectious Disease"/>
            <person name="Ma L.-J."/>
            <person name="Dead R."/>
            <person name="Young S."/>
            <person name="Zeng Q."/>
            <person name="Koehrsen M."/>
            <person name="Alvarado L."/>
            <person name="Berlin A."/>
            <person name="Chapman S.B."/>
            <person name="Chen Z."/>
            <person name="Freedman E."/>
            <person name="Gellesch M."/>
            <person name="Goldberg J."/>
            <person name="Griggs A."/>
            <person name="Gujja S."/>
            <person name="Heilman E.R."/>
            <person name="Heiman D."/>
            <person name="Hepburn T."/>
            <person name="Howarth C."/>
            <person name="Jen D."/>
            <person name="Larson L."/>
            <person name="Mehta T."/>
            <person name="Neiman D."/>
            <person name="Pearson M."/>
            <person name="Roberts A."/>
            <person name="Saif S."/>
            <person name="Shea T."/>
            <person name="Shenoy N."/>
            <person name="Sisk P."/>
            <person name="Stolte C."/>
            <person name="Sykes S."/>
            <person name="Walk T."/>
            <person name="White J."/>
            <person name="Yandava C."/>
            <person name="Haas B."/>
            <person name="Nusbaum C."/>
            <person name="Birren B."/>
        </authorList>
    </citation>
    <scope>NUCLEOTIDE SEQUENCE</scope>
    <source>
        <strain evidence="1">ATCC 64411</strain>
    </source>
</reference>
<dbReference type="EnsemblFungi" id="MAPG_07564T0">
    <property type="protein sequence ID" value="MAPG_07564T0"/>
    <property type="gene ID" value="MAPG_07564"/>
</dbReference>
<dbReference type="OrthoDB" id="2018619at2759"/>
<proteinExistence type="predicted"/>
<name>A0A0C4E505_MAGP6</name>
<dbReference type="EMBL" id="ADBL01001836">
    <property type="status" value="NOT_ANNOTATED_CDS"/>
    <property type="molecule type" value="Genomic_DNA"/>
</dbReference>
<reference evidence="2" key="4">
    <citation type="journal article" date="2015" name="G3 (Bethesda)">
        <title>Genome sequences of three phytopathogenic species of the Magnaporthaceae family of fungi.</title>
        <authorList>
            <person name="Okagaki L.H."/>
            <person name="Nunes C.C."/>
            <person name="Sailsbery J."/>
            <person name="Clay B."/>
            <person name="Brown D."/>
            <person name="John T."/>
            <person name="Oh Y."/>
            <person name="Young N."/>
            <person name="Fitzgerald M."/>
            <person name="Haas B.J."/>
            <person name="Zeng Q."/>
            <person name="Young S."/>
            <person name="Adiconis X."/>
            <person name="Fan L."/>
            <person name="Levin J.Z."/>
            <person name="Mitchell T.K."/>
            <person name="Okubara P.A."/>
            <person name="Farman M.L."/>
            <person name="Kohn L.M."/>
            <person name="Birren B."/>
            <person name="Ma L.-J."/>
            <person name="Dean R.A."/>
        </authorList>
    </citation>
    <scope>NUCLEOTIDE SEQUENCE</scope>
    <source>
        <strain evidence="2">ATCC 64411 / 73-15</strain>
    </source>
</reference>
<dbReference type="AlphaFoldDB" id="A0A0C4E505"/>
<organism evidence="2 3">
    <name type="scientific">Magnaporthiopsis poae (strain ATCC 64411 / 73-15)</name>
    <name type="common">Kentucky bluegrass fungus</name>
    <name type="synonym">Magnaporthe poae</name>
    <dbReference type="NCBI Taxonomy" id="644358"/>
    <lineage>
        <taxon>Eukaryota</taxon>
        <taxon>Fungi</taxon>
        <taxon>Dikarya</taxon>
        <taxon>Ascomycota</taxon>
        <taxon>Pezizomycotina</taxon>
        <taxon>Sordariomycetes</taxon>
        <taxon>Sordariomycetidae</taxon>
        <taxon>Magnaporthales</taxon>
        <taxon>Magnaporthaceae</taxon>
        <taxon>Magnaporthiopsis</taxon>
    </lineage>
</organism>
<gene>
    <name evidence="1" type="ORF">MAPG_07564</name>
</gene>
<evidence type="ECO:0000313" key="3">
    <source>
        <dbReference type="Proteomes" id="UP000011715"/>
    </source>
</evidence>
<evidence type="ECO:0000313" key="2">
    <source>
        <dbReference type="EnsemblFungi" id="MAPG_07564T0"/>
    </source>
</evidence>
<dbReference type="Proteomes" id="UP000011715">
    <property type="component" value="Unassembled WGS sequence"/>
</dbReference>
<evidence type="ECO:0000313" key="1">
    <source>
        <dbReference type="EMBL" id="KLU88578.1"/>
    </source>
</evidence>
<reference evidence="3" key="2">
    <citation type="submission" date="2010-05" db="EMBL/GenBank/DDBJ databases">
        <title>The genome sequence of Magnaporthe poae strain ATCC 64411.</title>
        <authorList>
            <person name="Ma L.-J."/>
            <person name="Dead R."/>
            <person name="Young S."/>
            <person name="Zeng Q."/>
            <person name="Koehrsen M."/>
            <person name="Alvarado L."/>
            <person name="Berlin A."/>
            <person name="Chapman S.B."/>
            <person name="Chen Z."/>
            <person name="Freedman E."/>
            <person name="Gellesch M."/>
            <person name="Goldberg J."/>
            <person name="Griggs A."/>
            <person name="Gujja S."/>
            <person name="Heilman E.R."/>
            <person name="Heiman D."/>
            <person name="Hepburn T."/>
            <person name="Howarth C."/>
            <person name="Jen D."/>
            <person name="Larson L."/>
            <person name="Mehta T."/>
            <person name="Neiman D."/>
            <person name="Pearson M."/>
            <person name="Roberts A."/>
            <person name="Saif S."/>
            <person name="Shea T."/>
            <person name="Shenoy N."/>
            <person name="Sisk P."/>
            <person name="Stolte C."/>
            <person name="Sykes S."/>
            <person name="Walk T."/>
            <person name="White J."/>
            <person name="Yandava C."/>
            <person name="Haas B."/>
            <person name="Nusbaum C."/>
            <person name="Birren B."/>
        </authorList>
    </citation>
    <scope>NUCLEOTIDE SEQUENCE [LARGE SCALE GENOMIC DNA]</scope>
    <source>
        <strain evidence="3">ATCC 64411 / 73-15</strain>
    </source>
</reference>
<accession>A0A0C4E505</accession>
<dbReference type="VEuPathDB" id="FungiDB:MAPG_07564"/>
<protein>
    <submittedName>
        <fullName evidence="1 2">Uncharacterized protein</fullName>
    </submittedName>
</protein>
<dbReference type="EMBL" id="GL876971">
    <property type="protein sequence ID" value="KLU88578.1"/>
    <property type="molecule type" value="Genomic_DNA"/>
</dbReference>
<sequence>MADVWKGVSLIQRGSAFTSLHAIIMAIAGVPNTTGRSSTLASAGVIRPGHLLRRHVRLARPSLVPKLRGLVYVKLAVFIVSAVAITGQEPSPKAGPRPLLKPA</sequence>
<reference evidence="2" key="5">
    <citation type="submission" date="2015-06" db="UniProtKB">
        <authorList>
            <consortium name="EnsemblFungi"/>
        </authorList>
    </citation>
    <scope>IDENTIFICATION</scope>
    <source>
        <strain evidence="2">ATCC 64411</strain>
    </source>
</reference>
<reference evidence="1" key="3">
    <citation type="submission" date="2011-03" db="EMBL/GenBank/DDBJ databases">
        <title>Annotation of Magnaporthe poae ATCC 64411.</title>
        <authorList>
            <person name="Ma L.-J."/>
            <person name="Dead R."/>
            <person name="Young S.K."/>
            <person name="Zeng Q."/>
            <person name="Gargeya S."/>
            <person name="Fitzgerald M."/>
            <person name="Haas B."/>
            <person name="Abouelleil A."/>
            <person name="Alvarado L."/>
            <person name="Arachchi H.M."/>
            <person name="Berlin A."/>
            <person name="Brown A."/>
            <person name="Chapman S.B."/>
            <person name="Chen Z."/>
            <person name="Dunbar C."/>
            <person name="Freedman E."/>
            <person name="Gearin G."/>
            <person name="Gellesch M."/>
            <person name="Goldberg J."/>
            <person name="Griggs A."/>
            <person name="Gujja S."/>
            <person name="Heiman D."/>
            <person name="Howarth C."/>
            <person name="Larson L."/>
            <person name="Lui A."/>
            <person name="MacDonald P.J.P."/>
            <person name="Mehta T."/>
            <person name="Montmayeur A."/>
            <person name="Murphy C."/>
            <person name="Neiman D."/>
            <person name="Pearson M."/>
            <person name="Priest M."/>
            <person name="Roberts A."/>
            <person name="Saif S."/>
            <person name="Shea T."/>
            <person name="Shenoy N."/>
            <person name="Sisk P."/>
            <person name="Stolte C."/>
            <person name="Sykes S."/>
            <person name="Yandava C."/>
            <person name="Wortman J."/>
            <person name="Nusbaum C."/>
            <person name="Birren B."/>
        </authorList>
    </citation>
    <scope>NUCLEOTIDE SEQUENCE</scope>
    <source>
        <strain evidence="1">ATCC 64411</strain>
    </source>
</reference>
<keyword evidence="3" id="KW-1185">Reference proteome</keyword>